<feature type="active site" description="Phosphoserine intermediate" evidence="6">
    <location>
        <position position="98"/>
    </location>
</feature>
<evidence type="ECO:0000256" key="3">
    <source>
        <dbReference type="ARBA" id="ARBA00022679"/>
    </source>
</evidence>
<organism evidence="9 10">
    <name type="scientific">Brumimicrobium salinarum</name>
    <dbReference type="NCBI Taxonomy" id="2058658"/>
    <lineage>
        <taxon>Bacteria</taxon>
        <taxon>Pseudomonadati</taxon>
        <taxon>Bacteroidota</taxon>
        <taxon>Flavobacteriia</taxon>
        <taxon>Flavobacteriales</taxon>
        <taxon>Crocinitomicaceae</taxon>
        <taxon>Brumimicrobium</taxon>
    </lineage>
</organism>
<dbReference type="Gene3D" id="3.40.50.300">
    <property type="entry name" value="P-loop containing nucleotide triphosphate hydrolases"/>
    <property type="match status" value="1"/>
</dbReference>
<accession>A0A2I0R4D3</accession>
<keyword evidence="3 6" id="KW-0808">Transferase</keyword>
<dbReference type="GO" id="GO:0070814">
    <property type="term" value="P:hydrogen sulfide biosynthetic process"/>
    <property type="evidence" value="ECO:0007669"/>
    <property type="project" value="UniProtKB-UniRule"/>
</dbReference>
<comment type="caution">
    <text evidence="9">The sequence shown here is derived from an EMBL/GenBank/DDBJ whole genome shotgun (WGS) entry which is preliminary data.</text>
</comment>
<dbReference type="UniPathway" id="UPA00140">
    <property type="reaction ID" value="UER00205"/>
</dbReference>
<evidence type="ECO:0000313" key="10">
    <source>
        <dbReference type="Proteomes" id="UP000236654"/>
    </source>
</evidence>
<dbReference type="CDD" id="cd02027">
    <property type="entry name" value="APSK"/>
    <property type="match status" value="1"/>
</dbReference>
<dbReference type="GO" id="GO:0005524">
    <property type="term" value="F:ATP binding"/>
    <property type="evidence" value="ECO:0007669"/>
    <property type="project" value="UniProtKB-UniRule"/>
</dbReference>
<dbReference type="Pfam" id="PF01583">
    <property type="entry name" value="APS_kinase"/>
    <property type="match status" value="1"/>
</dbReference>
<dbReference type="GO" id="GO:0005737">
    <property type="term" value="C:cytoplasm"/>
    <property type="evidence" value="ECO:0007669"/>
    <property type="project" value="TreeGrafter"/>
</dbReference>
<dbReference type="EC" id="2.7.1.25" evidence="2 6"/>
<dbReference type="GO" id="GO:0019379">
    <property type="term" value="P:sulfate assimilation, phosphoadenylyl sulfate reduction by phosphoadenylyl-sulfate reductase (thioredoxin)"/>
    <property type="evidence" value="ECO:0007669"/>
    <property type="project" value="TreeGrafter"/>
</dbReference>
<evidence type="ECO:0000256" key="1">
    <source>
        <dbReference type="ARBA" id="ARBA00001823"/>
    </source>
</evidence>
<dbReference type="PANTHER" id="PTHR42700">
    <property type="entry name" value="SULFATE ADENYLYLTRANSFERASE"/>
    <property type="match status" value="1"/>
</dbReference>
<dbReference type="SUPFAM" id="SSF52540">
    <property type="entry name" value="P-loop containing nucleoside triphosphate hydrolases"/>
    <property type="match status" value="1"/>
</dbReference>
<dbReference type="OrthoDB" id="9804504at2"/>
<feature type="domain" description="APS kinase" evidence="8">
    <location>
        <begin position="19"/>
        <end position="165"/>
    </location>
</feature>
<evidence type="ECO:0000313" key="9">
    <source>
        <dbReference type="EMBL" id="PKR81417.1"/>
    </source>
</evidence>
<comment type="catalytic activity">
    <reaction evidence="1 6 7">
        <text>adenosine 5'-phosphosulfate + ATP = 3'-phosphoadenylyl sulfate + ADP + H(+)</text>
        <dbReference type="Rhea" id="RHEA:24152"/>
        <dbReference type="ChEBI" id="CHEBI:15378"/>
        <dbReference type="ChEBI" id="CHEBI:30616"/>
        <dbReference type="ChEBI" id="CHEBI:58243"/>
        <dbReference type="ChEBI" id="CHEBI:58339"/>
        <dbReference type="ChEBI" id="CHEBI:456216"/>
        <dbReference type="EC" id="2.7.1.25"/>
    </reaction>
</comment>
<protein>
    <recommendedName>
        <fullName evidence="2 6">Adenylyl-sulfate kinase</fullName>
        <ecNumber evidence="2 6">2.7.1.25</ecNumber>
    </recommendedName>
    <alternativeName>
        <fullName evidence="6">APS kinase</fullName>
    </alternativeName>
    <alternativeName>
        <fullName evidence="6">ATP adenosine-5'-phosphosulfate 3'-phosphotransferase</fullName>
    </alternativeName>
    <alternativeName>
        <fullName evidence="6">Adenosine-5'-phosphosulfate kinase</fullName>
    </alternativeName>
</protein>
<comment type="similarity">
    <text evidence="6 7">Belongs to the APS kinase family.</text>
</comment>
<comment type="pathway">
    <text evidence="6 7">Sulfur metabolism; hydrogen sulfide biosynthesis; sulfite from sulfate: step 2/3.</text>
</comment>
<feature type="binding site" evidence="6">
    <location>
        <begin position="24"/>
        <end position="31"/>
    </location>
    <ligand>
        <name>ATP</name>
        <dbReference type="ChEBI" id="CHEBI:30616"/>
    </ligand>
</feature>
<evidence type="ECO:0000256" key="4">
    <source>
        <dbReference type="ARBA" id="ARBA00022741"/>
    </source>
</evidence>
<dbReference type="NCBIfam" id="TIGR00455">
    <property type="entry name" value="apsK"/>
    <property type="match status" value="1"/>
</dbReference>
<keyword evidence="10" id="KW-1185">Reference proteome</keyword>
<dbReference type="RefSeq" id="WP_101333898.1">
    <property type="nucleotide sequence ID" value="NZ_PJNI01000003.1"/>
</dbReference>
<proteinExistence type="inferred from homology"/>
<evidence type="ECO:0000256" key="5">
    <source>
        <dbReference type="ARBA" id="ARBA00022840"/>
    </source>
</evidence>
<keyword evidence="4 6" id="KW-0547">Nucleotide-binding</keyword>
<keyword evidence="5 6" id="KW-0067">ATP-binding</keyword>
<dbReference type="GO" id="GO:0010134">
    <property type="term" value="P:sulfate assimilation via adenylyl sulfate reduction"/>
    <property type="evidence" value="ECO:0007669"/>
    <property type="project" value="TreeGrafter"/>
</dbReference>
<evidence type="ECO:0000256" key="6">
    <source>
        <dbReference type="HAMAP-Rule" id="MF_00065"/>
    </source>
</evidence>
<reference evidence="9 10" key="1">
    <citation type="submission" date="2017-12" db="EMBL/GenBank/DDBJ databases">
        <title>The draft genome sequence of Brumimicrobium saltpan LHR20.</title>
        <authorList>
            <person name="Do Z.-J."/>
            <person name="Luo H.-R."/>
        </authorList>
    </citation>
    <scope>NUCLEOTIDE SEQUENCE [LARGE SCALE GENOMIC DNA]</scope>
    <source>
        <strain evidence="9 10">LHR20</strain>
    </source>
</reference>
<name>A0A2I0R4D3_9FLAO</name>
<sequence>MNSSKPSKTSKDKLNKRPVVWMTGLSGAGKTAIANALAEKLKRKQIPVTVLDGDVIRTGLSKDLTFSNEDRIENMRRIAEVAKLFSVAEVIPIVSFISPFKKERENCKNTIGEDQFIEVFISTSLHICEIRDPKGLYAKARAGTIPNFTGIDSPYEEPENPDLIISTETQTIEESTSIIFNYLIKQMND</sequence>
<dbReference type="InterPro" id="IPR059117">
    <property type="entry name" value="APS_kinase_dom"/>
</dbReference>
<dbReference type="AlphaFoldDB" id="A0A2I0R4D3"/>
<keyword evidence="6" id="KW-0597">Phosphoprotein</keyword>
<dbReference type="HAMAP" id="MF_00065">
    <property type="entry name" value="Adenylyl_sulf_kinase"/>
    <property type="match status" value="1"/>
</dbReference>
<dbReference type="InterPro" id="IPR027417">
    <property type="entry name" value="P-loop_NTPase"/>
</dbReference>
<gene>
    <name evidence="6 9" type="primary">cysC</name>
    <name evidence="9" type="ORF">CW751_05005</name>
</gene>
<dbReference type="GO" id="GO:0004781">
    <property type="term" value="F:sulfate adenylyltransferase (ATP) activity"/>
    <property type="evidence" value="ECO:0007669"/>
    <property type="project" value="TreeGrafter"/>
</dbReference>
<dbReference type="EMBL" id="PJNI01000003">
    <property type="protein sequence ID" value="PKR81417.1"/>
    <property type="molecule type" value="Genomic_DNA"/>
</dbReference>
<dbReference type="NCBIfam" id="NF003013">
    <property type="entry name" value="PRK03846.1"/>
    <property type="match status" value="1"/>
</dbReference>
<dbReference type="InterPro" id="IPR002891">
    <property type="entry name" value="APS"/>
</dbReference>
<dbReference type="InterPro" id="IPR050512">
    <property type="entry name" value="Sulf_AdTrans/APS_kinase"/>
</dbReference>
<dbReference type="GO" id="GO:0004020">
    <property type="term" value="F:adenylylsulfate kinase activity"/>
    <property type="evidence" value="ECO:0007669"/>
    <property type="project" value="UniProtKB-UniRule"/>
</dbReference>
<dbReference type="PANTHER" id="PTHR42700:SF1">
    <property type="entry name" value="SULFATE ADENYLYLTRANSFERASE"/>
    <property type="match status" value="1"/>
</dbReference>
<evidence type="ECO:0000259" key="8">
    <source>
        <dbReference type="Pfam" id="PF01583"/>
    </source>
</evidence>
<evidence type="ECO:0000256" key="7">
    <source>
        <dbReference type="RuleBase" id="RU004347"/>
    </source>
</evidence>
<evidence type="ECO:0000256" key="2">
    <source>
        <dbReference type="ARBA" id="ARBA00012121"/>
    </source>
</evidence>
<dbReference type="Proteomes" id="UP000236654">
    <property type="component" value="Unassembled WGS sequence"/>
</dbReference>
<keyword evidence="6 7" id="KW-0418">Kinase</keyword>
<comment type="function">
    <text evidence="6 7">Catalyzes the synthesis of activated sulfate.</text>
</comment>